<dbReference type="SUPFAM" id="SSF53448">
    <property type="entry name" value="Nucleotide-diphospho-sugar transferases"/>
    <property type="match status" value="1"/>
</dbReference>
<dbReference type="Proteomes" id="UP000317429">
    <property type="component" value="Chromosome"/>
</dbReference>
<keyword evidence="2" id="KW-0808">Transferase</keyword>
<dbReference type="InterPro" id="IPR005835">
    <property type="entry name" value="NTP_transferase_dom"/>
</dbReference>
<dbReference type="Gene3D" id="3.90.550.10">
    <property type="entry name" value="Spore Coat Polysaccharide Biosynthesis Protein SpsA, Chain A"/>
    <property type="match status" value="1"/>
</dbReference>
<dbReference type="PANTHER" id="PTHR47183">
    <property type="entry name" value="GLUCOSE-1-PHOSPHATE CYTIDYLYLTRANSFERASE-RELATED"/>
    <property type="match status" value="1"/>
</dbReference>
<evidence type="ECO:0000259" key="1">
    <source>
        <dbReference type="Pfam" id="PF00483"/>
    </source>
</evidence>
<dbReference type="KEGG" id="pnd:Pla175_27150"/>
<gene>
    <name evidence="2" type="primary">rfbF</name>
    <name evidence="2" type="ORF">Pla175_27150</name>
</gene>
<keyword evidence="2" id="KW-0548">Nucleotidyltransferase</keyword>
<proteinExistence type="predicted"/>
<keyword evidence="3" id="KW-1185">Reference proteome</keyword>
<feature type="domain" description="Nucleotidyl transferase" evidence="1">
    <location>
        <begin position="8"/>
        <end position="207"/>
    </location>
</feature>
<name>A0A518DD20_9BACT</name>
<dbReference type="RefSeq" id="WP_145285628.1">
    <property type="nucleotide sequence ID" value="NZ_CP036291.1"/>
</dbReference>
<organism evidence="2 3">
    <name type="scientific">Pirellulimonas nuda</name>
    <dbReference type="NCBI Taxonomy" id="2528009"/>
    <lineage>
        <taxon>Bacteria</taxon>
        <taxon>Pseudomonadati</taxon>
        <taxon>Planctomycetota</taxon>
        <taxon>Planctomycetia</taxon>
        <taxon>Pirellulales</taxon>
        <taxon>Lacipirellulaceae</taxon>
        <taxon>Pirellulimonas</taxon>
    </lineage>
</organism>
<dbReference type="InterPro" id="IPR029044">
    <property type="entry name" value="Nucleotide-diphossugar_trans"/>
</dbReference>
<dbReference type="EMBL" id="CP036291">
    <property type="protein sequence ID" value="QDU89326.1"/>
    <property type="molecule type" value="Genomic_DNA"/>
</dbReference>
<dbReference type="EC" id="2.7.7.33" evidence="2"/>
<evidence type="ECO:0000313" key="2">
    <source>
        <dbReference type="EMBL" id="QDU89326.1"/>
    </source>
</evidence>
<dbReference type="OrthoDB" id="9801899at2"/>
<accession>A0A518DD20</accession>
<dbReference type="Pfam" id="PF00483">
    <property type="entry name" value="NTP_transferase"/>
    <property type="match status" value="1"/>
</dbReference>
<reference evidence="2 3" key="1">
    <citation type="submission" date="2019-02" db="EMBL/GenBank/DDBJ databases">
        <title>Deep-cultivation of Planctomycetes and their phenomic and genomic characterization uncovers novel biology.</title>
        <authorList>
            <person name="Wiegand S."/>
            <person name="Jogler M."/>
            <person name="Boedeker C."/>
            <person name="Pinto D."/>
            <person name="Vollmers J."/>
            <person name="Rivas-Marin E."/>
            <person name="Kohn T."/>
            <person name="Peeters S.H."/>
            <person name="Heuer A."/>
            <person name="Rast P."/>
            <person name="Oberbeckmann S."/>
            <person name="Bunk B."/>
            <person name="Jeske O."/>
            <person name="Meyerdierks A."/>
            <person name="Storesund J.E."/>
            <person name="Kallscheuer N."/>
            <person name="Luecker S."/>
            <person name="Lage O.M."/>
            <person name="Pohl T."/>
            <person name="Merkel B.J."/>
            <person name="Hornburger P."/>
            <person name="Mueller R.-W."/>
            <person name="Bruemmer F."/>
            <person name="Labrenz M."/>
            <person name="Spormann A.M."/>
            <person name="Op den Camp H."/>
            <person name="Overmann J."/>
            <person name="Amann R."/>
            <person name="Jetten M.S.M."/>
            <person name="Mascher T."/>
            <person name="Medema M.H."/>
            <person name="Devos D.P."/>
            <person name="Kaster A.-K."/>
            <person name="Ovreas L."/>
            <person name="Rohde M."/>
            <person name="Galperin M.Y."/>
            <person name="Jogler C."/>
        </authorList>
    </citation>
    <scope>NUCLEOTIDE SEQUENCE [LARGE SCALE GENOMIC DNA]</scope>
    <source>
        <strain evidence="2 3">Pla175</strain>
    </source>
</reference>
<dbReference type="AlphaFoldDB" id="A0A518DD20"/>
<protein>
    <submittedName>
        <fullName evidence="2">Glucose-1-phosphate cytidylyltransferase</fullName>
        <ecNumber evidence="2">2.7.7.33</ecNumber>
    </submittedName>
</protein>
<dbReference type="CDD" id="cd02524">
    <property type="entry name" value="G1P_cytidylyltransferase"/>
    <property type="match status" value="1"/>
</dbReference>
<evidence type="ECO:0000313" key="3">
    <source>
        <dbReference type="Proteomes" id="UP000317429"/>
    </source>
</evidence>
<dbReference type="GO" id="GO:0047343">
    <property type="term" value="F:glucose-1-phosphate cytidylyltransferase activity"/>
    <property type="evidence" value="ECO:0007669"/>
    <property type="project" value="UniProtKB-EC"/>
</dbReference>
<dbReference type="InterPro" id="IPR013446">
    <property type="entry name" value="G1P_cyt_trans-like"/>
</dbReference>
<sequence>MNDVPVFILCGGFGTRLREQTEFRPKPMIEIGGRPILWHIMRSYARHGFRRFVLCLGYRAEVIREYFLHYTSLNSDFTVELATNTVTLDSIDHTDDWKVTLADTGLETMTGARVARAASRYLGDAEHFAVTYGDGVTDADLAAEFRFHLGHERLGTVLGVNPPSRFGEIKLDGDAVLQFEEKPEFAEKWINGGYQFFRRGFLDYLNEDPACVLEKTPLVRLAAAGELSLYRHRGFWHCMDTQRDYDSLNAMWSRGEAPWKA</sequence>